<organism evidence="2 3">
    <name type="scientific">Uliginosibacterium paludis</name>
    <dbReference type="NCBI Taxonomy" id="1615952"/>
    <lineage>
        <taxon>Bacteria</taxon>
        <taxon>Pseudomonadati</taxon>
        <taxon>Pseudomonadota</taxon>
        <taxon>Betaproteobacteria</taxon>
        <taxon>Rhodocyclales</taxon>
        <taxon>Zoogloeaceae</taxon>
        <taxon>Uliginosibacterium</taxon>
    </lineage>
</organism>
<feature type="chain" id="PRO_5047025887" description="Lipoprotein" evidence="1">
    <location>
        <begin position="26"/>
        <end position="137"/>
    </location>
</feature>
<evidence type="ECO:0000313" key="3">
    <source>
        <dbReference type="Proteomes" id="UP001548590"/>
    </source>
</evidence>
<feature type="signal peptide" evidence="1">
    <location>
        <begin position="1"/>
        <end position="25"/>
    </location>
</feature>
<dbReference type="Proteomes" id="UP001548590">
    <property type="component" value="Unassembled WGS sequence"/>
</dbReference>
<keyword evidence="1" id="KW-0732">Signal</keyword>
<proteinExistence type="predicted"/>
<protein>
    <recommendedName>
        <fullName evidence="4">Lipoprotein</fullName>
    </recommendedName>
</protein>
<accession>A0ABV2CV05</accession>
<dbReference type="EMBL" id="JBEWLZ010000013">
    <property type="protein sequence ID" value="MET1491577.1"/>
    <property type="molecule type" value="Genomic_DNA"/>
</dbReference>
<gene>
    <name evidence="2" type="ORF">ABVT11_17185</name>
</gene>
<evidence type="ECO:0000256" key="1">
    <source>
        <dbReference type="SAM" id="SignalP"/>
    </source>
</evidence>
<reference evidence="2 3" key="1">
    <citation type="submission" date="2024-07" db="EMBL/GenBank/DDBJ databases">
        <title>Uliginosibacterium paludis KCTC:42655.</title>
        <authorList>
            <person name="Kim M.K."/>
        </authorList>
    </citation>
    <scope>NUCLEOTIDE SEQUENCE [LARGE SCALE GENOMIC DNA]</scope>
    <source>
        <strain evidence="2 3">KCTC 42655</strain>
    </source>
</reference>
<keyword evidence="3" id="KW-1185">Reference proteome</keyword>
<sequence>MKLGTCVDIVTALVAAALLVGCASAPTQEEISRADYGQPMSQQECLSISEAAIANQLKDPSSAQFRNEPPCYTGWVSSVPLMGLRAAFGYVQRGEVNGKNSFGGYVGFRPYLVLIKNGVVVRSCITDPNGVCIPSGQ</sequence>
<evidence type="ECO:0000313" key="2">
    <source>
        <dbReference type="EMBL" id="MET1491577.1"/>
    </source>
</evidence>
<comment type="caution">
    <text evidence="2">The sequence shown here is derived from an EMBL/GenBank/DDBJ whole genome shotgun (WGS) entry which is preliminary data.</text>
</comment>
<dbReference type="PROSITE" id="PS51257">
    <property type="entry name" value="PROKAR_LIPOPROTEIN"/>
    <property type="match status" value="1"/>
</dbReference>
<dbReference type="RefSeq" id="WP_345929524.1">
    <property type="nucleotide sequence ID" value="NZ_JBDIVF010000010.1"/>
</dbReference>
<evidence type="ECO:0008006" key="4">
    <source>
        <dbReference type="Google" id="ProtNLM"/>
    </source>
</evidence>
<name>A0ABV2CV05_9RHOO</name>